<proteinExistence type="predicted"/>
<comment type="caution">
    <text evidence="1">The sequence shown here is derived from an EMBL/GenBank/DDBJ whole genome shotgun (WGS) entry which is preliminary data.</text>
</comment>
<gene>
    <name evidence="1" type="ORF">L6164_033364</name>
</gene>
<evidence type="ECO:0000313" key="1">
    <source>
        <dbReference type="EMBL" id="KAI4299944.1"/>
    </source>
</evidence>
<evidence type="ECO:0000313" key="2">
    <source>
        <dbReference type="Proteomes" id="UP000828941"/>
    </source>
</evidence>
<organism evidence="1 2">
    <name type="scientific">Bauhinia variegata</name>
    <name type="common">Purple orchid tree</name>
    <name type="synonym">Phanera variegata</name>
    <dbReference type="NCBI Taxonomy" id="167791"/>
    <lineage>
        <taxon>Eukaryota</taxon>
        <taxon>Viridiplantae</taxon>
        <taxon>Streptophyta</taxon>
        <taxon>Embryophyta</taxon>
        <taxon>Tracheophyta</taxon>
        <taxon>Spermatophyta</taxon>
        <taxon>Magnoliopsida</taxon>
        <taxon>eudicotyledons</taxon>
        <taxon>Gunneridae</taxon>
        <taxon>Pentapetalae</taxon>
        <taxon>rosids</taxon>
        <taxon>fabids</taxon>
        <taxon>Fabales</taxon>
        <taxon>Fabaceae</taxon>
        <taxon>Cercidoideae</taxon>
        <taxon>Cercideae</taxon>
        <taxon>Bauhiniinae</taxon>
        <taxon>Bauhinia</taxon>
    </lineage>
</organism>
<keyword evidence="2" id="KW-1185">Reference proteome</keyword>
<dbReference type="Proteomes" id="UP000828941">
    <property type="component" value="Chromosome 13"/>
</dbReference>
<reference evidence="1 2" key="1">
    <citation type="journal article" date="2022" name="DNA Res.">
        <title>Chromosomal-level genome assembly of the orchid tree Bauhinia variegata (Leguminosae; Cercidoideae) supports the allotetraploid origin hypothesis of Bauhinia.</title>
        <authorList>
            <person name="Zhong Y."/>
            <person name="Chen Y."/>
            <person name="Zheng D."/>
            <person name="Pang J."/>
            <person name="Liu Y."/>
            <person name="Luo S."/>
            <person name="Meng S."/>
            <person name="Qian L."/>
            <person name="Wei D."/>
            <person name="Dai S."/>
            <person name="Zhou R."/>
        </authorList>
    </citation>
    <scope>NUCLEOTIDE SEQUENCE [LARGE SCALE GENOMIC DNA]</scope>
    <source>
        <strain evidence="1">BV-YZ2020</strain>
    </source>
</reference>
<protein>
    <submittedName>
        <fullName evidence="1">Uncharacterized protein</fullName>
    </submittedName>
</protein>
<name>A0ACB9KRG5_BAUVA</name>
<sequence>MKSYTILLIHHKGKMKSKAHIQIHSWMKREDMKYASINSQLNDLKTIDNLYPLRNQTWRTIKDQHNFKNRVHIPEPTSNVNVENVKINPSPSARIHPNEILNRKNINKLNTFKERKQC</sequence>
<accession>A0ACB9KRG5</accession>
<dbReference type="EMBL" id="CM039438">
    <property type="protein sequence ID" value="KAI4299944.1"/>
    <property type="molecule type" value="Genomic_DNA"/>
</dbReference>